<evidence type="ECO:0000313" key="5">
    <source>
        <dbReference type="EMBL" id="KMZ74543.1"/>
    </source>
</evidence>
<feature type="repeat" description="PPR" evidence="3">
    <location>
        <begin position="464"/>
        <end position="498"/>
    </location>
</feature>
<sequence length="635" mass="71181">MIASTVLSTGVSFSVAAKPTTGVSFADDPILRLLPKCNTATQFPPILTVVVKSDRTQDPRLLFKLIRLCSEVGSMDYATKIFENILRRDVYHYTAFMSGAIANGACREAVCVYVRMIEESIRPDSFVISHGLRACGIGSDLDVGRQIQGQAIKFQFGLNRHVNLRLTEFYCKCGEFQEARKVFGEMPEKDVVAATILITCYADCRLIECARAVFDGVVEEKDTVCWTAMIDAYVRNKKMNDALELFRRMQRENISPNEVTIVCVLSACSQLGALELGRWVHSYYIGRRMVRQNAHVGPTLIDMYSKCGSLEEAKAIFNAMPNKDVVAYNSMIAGLALHGKTHEAVELFTKLVEQGLTPSPVSFVGVLNACSHGGMVDLGFEFFEKMTKIYNIKPRIEHYGCMVDLLGRIGRLTEAYTFITKMCGVEADEVIWGSLLSACKIHGNLELGEKIAEILLTKHHSSSSAGTYILLSNTYASFGKWDEAARVRGEMKNLGIQKEPGCSSIEVDNTIHEFLLGDNRHPRRHEIYQKLEEVISKVKSEGGYIACKESVLQDIGEEEKEWALSIHSERLAICYGLISTEEGTTIRVVKNLRVCNDCHNVIKLVSKVMRRKIVVRDRKRFHVFEDGVCSCEDYW</sequence>
<feature type="repeat" description="PPR" evidence="3">
    <location>
        <begin position="222"/>
        <end position="256"/>
    </location>
</feature>
<dbReference type="PROSITE" id="PS51375">
    <property type="entry name" value="PPR"/>
    <property type="match status" value="5"/>
</dbReference>
<reference evidence="6" key="1">
    <citation type="journal article" date="2016" name="Nature">
        <title>The genome of the seagrass Zostera marina reveals angiosperm adaptation to the sea.</title>
        <authorList>
            <person name="Olsen J.L."/>
            <person name="Rouze P."/>
            <person name="Verhelst B."/>
            <person name="Lin Y.-C."/>
            <person name="Bayer T."/>
            <person name="Collen J."/>
            <person name="Dattolo E."/>
            <person name="De Paoli E."/>
            <person name="Dittami S."/>
            <person name="Maumus F."/>
            <person name="Michel G."/>
            <person name="Kersting A."/>
            <person name="Lauritano C."/>
            <person name="Lohaus R."/>
            <person name="Toepel M."/>
            <person name="Tonon T."/>
            <person name="Vanneste K."/>
            <person name="Amirebrahimi M."/>
            <person name="Brakel J."/>
            <person name="Bostroem C."/>
            <person name="Chovatia M."/>
            <person name="Grimwood J."/>
            <person name="Jenkins J.W."/>
            <person name="Jueterbock A."/>
            <person name="Mraz A."/>
            <person name="Stam W.T."/>
            <person name="Tice H."/>
            <person name="Bornberg-Bauer E."/>
            <person name="Green P.J."/>
            <person name="Pearson G.A."/>
            <person name="Procaccini G."/>
            <person name="Duarte C.M."/>
            <person name="Schmutz J."/>
            <person name="Reusch T.B.H."/>
            <person name="Van de Peer Y."/>
        </authorList>
    </citation>
    <scope>NUCLEOTIDE SEQUENCE [LARGE SCALE GENOMIC DNA]</scope>
    <source>
        <strain evidence="6">cv. Finnish</strain>
    </source>
</reference>
<dbReference type="InterPro" id="IPR002885">
    <property type="entry name" value="PPR_rpt"/>
</dbReference>
<gene>
    <name evidence="5" type="ORF">ZOSMA_125G00060</name>
</gene>
<dbReference type="PANTHER" id="PTHR47926:SF456">
    <property type="entry name" value="PENTATRICOPEPTIDE REPEAT-CONTAINING PROTEIN ELI1, CHLOROPLASTIC"/>
    <property type="match status" value="1"/>
</dbReference>
<dbReference type="InterPro" id="IPR011990">
    <property type="entry name" value="TPR-like_helical_dom_sf"/>
</dbReference>
<evidence type="ECO:0000259" key="4">
    <source>
        <dbReference type="Pfam" id="PF14432"/>
    </source>
</evidence>
<dbReference type="Pfam" id="PF20431">
    <property type="entry name" value="E_motif"/>
    <property type="match status" value="1"/>
</dbReference>
<dbReference type="STRING" id="29655.A0A0K9PZP7"/>
<dbReference type="InterPro" id="IPR046848">
    <property type="entry name" value="E_motif"/>
</dbReference>
<dbReference type="FunFam" id="1.25.40.10:FF:000690">
    <property type="entry name" value="Pentatricopeptide repeat-containing protein"/>
    <property type="match status" value="1"/>
</dbReference>
<evidence type="ECO:0000313" key="6">
    <source>
        <dbReference type="Proteomes" id="UP000036987"/>
    </source>
</evidence>
<dbReference type="Pfam" id="PF14432">
    <property type="entry name" value="DYW_deaminase"/>
    <property type="match status" value="1"/>
</dbReference>
<dbReference type="PANTHER" id="PTHR47926">
    <property type="entry name" value="PENTATRICOPEPTIDE REPEAT-CONTAINING PROTEIN"/>
    <property type="match status" value="1"/>
</dbReference>
<accession>A0A0K9PZP7</accession>
<keyword evidence="2" id="KW-0677">Repeat</keyword>
<dbReference type="Gene3D" id="1.25.40.10">
    <property type="entry name" value="Tetratricopeptide repeat domain"/>
    <property type="match status" value="3"/>
</dbReference>
<dbReference type="NCBIfam" id="TIGR00756">
    <property type="entry name" value="PPR"/>
    <property type="match status" value="3"/>
</dbReference>
<feature type="repeat" description="PPR" evidence="3">
    <location>
        <begin position="89"/>
        <end position="123"/>
    </location>
</feature>
<dbReference type="OMA" id="VTTYNSM"/>
<feature type="repeat" description="PPR" evidence="3">
    <location>
        <begin position="159"/>
        <end position="193"/>
    </location>
</feature>
<comment type="similarity">
    <text evidence="1">Belongs to the PPR family. PCMP-H subfamily.</text>
</comment>
<protein>
    <submittedName>
        <fullName evidence="5">Pentatricopeptide repeat-containing protein</fullName>
    </submittedName>
</protein>
<dbReference type="InterPro" id="IPR046960">
    <property type="entry name" value="PPR_At4g14850-like_plant"/>
</dbReference>
<dbReference type="GO" id="GO:0008270">
    <property type="term" value="F:zinc ion binding"/>
    <property type="evidence" value="ECO:0007669"/>
    <property type="project" value="InterPro"/>
</dbReference>
<organism evidence="5 6">
    <name type="scientific">Zostera marina</name>
    <name type="common">Eelgrass</name>
    <dbReference type="NCBI Taxonomy" id="29655"/>
    <lineage>
        <taxon>Eukaryota</taxon>
        <taxon>Viridiplantae</taxon>
        <taxon>Streptophyta</taxon>
        <taxon>Embryophyta</taxon>
        <taxon>Tracheophyta</taxon>
        <taxon>Spermatophyta</taxon>
        <taxon>Magnoliopsida</taxon>
        <taxon>Liliopsida</taxon>
        <taxon>Zosteraceae</taxon>
        <taxon>Zostera</taxon>
    </lineage>
</organism>
<dbReference type="OrthoDB" id="185373at2759"/>
<dbReference type="AlphaFoldDB" id="A0A0K9PZP7"/>
<proteinExistence type="inferred from homology"/>
<keyword evidence="6" id="KW-1185">Reference proteome</keyword>
<evidence type="ECO:0000256" key="3">
    <source>
        <dbReference type="PROSITE-ProRule" id="PRU00708"/>
    </source>
</evidence>
<dbReference type="EMBL" id="LFYR01000277">
    <property type="protein sequence ID" value="KMZ74543.1"/>
    <property type="molecule type" value="Genomic_DNA"/>
</dbReference>
<dbReference type="Pfam" id="PF13041">
    <property type="entry name" value="PPR_2"/>
    <property type="match status" value="2"/>
</dbReference>
<dbReference type="GO" id="GO:0003729">
    <property type="term" value="F:mRNA binding"/>
    <property type="evidence" value="ECO:0007669"/>
    <property type="project" value="UniProtKB-ARBA"/>
</dbReference>
<feature type="repeat" description="PPR" evidence="3">
    <location>
        <begin position="324"/>
        <end position="358"/>
    </location>
</feature>
<comment type="caution">
    <text evidence="5">The sequence shown here is derived from an EMBL/GenBank/DDBJ whole genome shotgun (WGS) entry which is preliminary data.</text>
</comment>
<dbReference type="Proteomes" id="UP000036987">
    <property type="component" value="Unassembled WGS sequence"/>
</dbReference>
<dbReference type="GO" id="GO:0009507">
    <property type="term" value="C:chloroplast"/>
    <property type="evidence" value="ECO:0000318"/>
    <property type="project" value="GO_Central"/>
</dbReference>
<dbReference type="GO" id="GO:1900865">
    <property type="term" value="P:chloroplast RNA modification"/>
    <property type="evidence" value="ECO:0000318"/>
    <property type="project" value="GO_Central"/>
</dbReference>
<dbReference type="FunFam" id="1.25.40.10:FF:000348">
    <property type="entry name" value="Pentatricopeptide repeat-containing protein chloroplastic"/>
    <property type="match status" value="1"/>
</dbReference>
<name>A0A0K9PZP7_ZOSMR</name>
<evidence type="ECO:0000256" key="2">
    <source>
        <dbReference type="ARBA" id="ARBA00022737"/>
    </source>
</evidence>
<dbReference type="Pfam" id="PF01535">
    <property type="entry name" value="PPR"/>
    <property type="match status" value="2"/>
</dbReference>
<evidence type="ECO:0000256" key="1">
    <source>
        <dbReference type="ARBA" id="ARBA00006643"/>
    </source>
</evidence>
<dbReference type="InterPro" id="IPR032867">
    <property type="entry name" value="DYW_dom"/>
</dbReference>
<feature type="domain" description="DYW" evidence="4">
    <location>
        <begin position="543"/>
        <end position="635"/>
    </location>
</feature>